<dbReference type="SUPFAM" id="SSF55200">
    <property type="entry name" value="Translation initiation factor IF3, C-terminal domain"/>
    <property type="match status" value="1"/>
</dbReference>
<evidence type="ECO:0000313" key="9">
    <source>
        <dbReference type="EMBL" id="MEQ2564720.1"/>
    </source>
</evidence>
<dbReference type="InterPro" id="IPR019815">
    <property type="entry name" value="Translation_initiation_fac_3_C"/>
</dbReference>
<dbReference type="SUPFAM" id="SSF54364">
    <property type="entry name" value="Translation initiation factor IF3, N-terminal domain"/>
    <property type="match status" value="1"/>
</dbReference>
<dbReference type="InterPro" id="IPR036787">
    <property type="entry name" value="T_IF-3_N_sf"/>
</dbReference>
<comment type="subunit">
    <text evidence="4 6">Monomer.</text>
</comment>
<sequence length="172" mass="19829">MSNKKLQINEEVRDKEVRLIGAEGEQLGIMSSEKAFNIAMESNLDLVKIAPQAKPPVCKVMDYGKYRFEQAKREKENKKNQRTFDIKEVRLSLNIDVHDFNTKLNNALKFIKKGDKVKVSIRFRGREMGHPEQGYDTMNRFAKACEEVAVIEKPAKLEGRNMLMFLAPKPNK</sequence>
<dbReference type="PANTHER" id="PTHR10938">
    <property type="entry name" value="TRANSLATION INITIATION FACTOR IF-3"/>
    <property type="match status" value="1"/>
</dbReference>
<dbReference type="Pfam" id="PF05198">
    <property type="entry name" value="IF3_N"/>
    <property type="match status" value="1"/>
</dbReference>
<dbReference type="InterPro" id="IPR036788">
    <property type="entry name" value="T_IF-3_C_sf"/>
</dbReference>
<dbReference type="NCBIfam" id="TIGR00168">
    <property type="entry name" value="infC"/>
    <property type="match status" value="1"/>
</dbReference>
<dbReference type="InterPro" id="IPR001288">
    <property type="entry name" value="Translation_initiation_fac_3"/>
</dbReference>
<evidence type="ECO:0000259" key="7">
    <source>
        <dbReference type="Pfam" id="PF00707"/>
    </source>
</evidence>
<evidence type="ECO:0000313" key="10">
    <source>
        <dbReference type="Proteomes" id="UP001478133"/>
    </source>
</evidence>
<dbReference type="Gene3D" id="3.30.110.10">
    <property type="entry name" value="Translation initiation factor 3 (IF-3), C-terminal domain"/>
    <property type="match status" value="1"/>
</dbReference>
<organism evidence="9 10">
    <name type="scientific">Ruminococcoides intestinihominis</name>
    <dbReference type="NCBI Taxonomy" id="3133161"/>
    <lineage>
        <taxon>Bacteria</taxon>
        <taxon>Bacillati</taxon>
        <taxon>Bacillota</taxon>
        <taxon>Clostridia</taxon>
        <taxon>Eubacteriales</taxon>
        <taxon>Oscillospiraceae</taxon>
        <taxon>Ruminococcoides</taxon>
    </lineage>
</organism>
<dbReference type="HAMAP" id="MF_00080">
    <property type="entry name" value="IF_3"/>
    <property type="match status" value="1"/>
</dbReference>
<dbReference type="Gene3D" id="3.10.20.80">
    <property type="entry name" value="Translation initiation factor 3 (IF-3), N-terminal domain"/>
    <property type="match status" value="1"/>
</dbReference>
<dbReference type="EMBL" id="JBBMFI010000001">
    <property type="protein sequence ID" value="MEQ2564720.1"/>
    <property type="molecule type" value="Genomic_DNA"/>
</dbReference>
<keyword evidence="3 4" id="KW-0648">Protein biosynthesis</keyword>
<dbReference type="PANTHER" id="PTHR10938:SF0">
    <property type="entry name" value="TRANSLATION INITIATION FACTOR IF-3, MITOCHONDRIAL"/>
    <property type="match status" value="1"/>
</dbReference>
<comment type="function">
    <text evidence="4 6">IF-3 binds to the 30S ribosomal subunit and shifts the equilibrium between 70S ribosomes and their 50S and 30S subunits in favor of the free subunits, thus enhancing the availability of 30S subunits on which protein synthesis initiation begins.</text>
</comment>
<name>A0ABV1HQW8_9FIRM</name>
<dbReference type="RefSeq" id="WP_211147551.1">
    <property type="nucleotide sequence ID" value="NZ_JBBMEY010000001.1"/>
</dbReference>
<protein>
    <recommendedName>
        <fullName evidence="4 5">Translation initiation factor IF-3</fullName>
    </recommendedName>
</protein>
<evidence type="ECO:0000259" key="8">
    <source>
        <dbReference type="Pfam" id="PF05198"/>
    </source>
</evidence>
<dbReference type="GO" id="GO:0003743">
    <property type="term" value="F:translation initiation factor activity"/>
    <property type="evidence" value="ECO:0007669"/>
    <property type="project" value="UniProtKB-KW"/>
</dbReference>
<dbReference type="Proteomes" id="UP001478133">
    <property type="component" value="Unassembled WGS sequence"/>
</dbReference>
<comment type="caution">
    <text evidence="9">The sequence shown here is derived from an EMBL/GenBank/DDBJ whole genome shotgun (WGS) entry which is preliminary data.</text>
</comment>
<feature type="domain" description="Translation initiation factor 3 N-terminal" evidence="8">
    <location>
        <begin position="8"/>
        <end position="77"/>
    </location>
</feature>
<comment type="similarity">
    <text evidence="1 4 6">Belongs to the IF-3 family.</text>
</comment>
<dbReference type="InterPro" id="IPR019814">
    <property type="entry name" value="Translation_initiation_fac_3_N"/>
</dbReference>
<evidence type="ECO:0000256" key="1">
    <source>
        <dbReference type="ARBA" id="ARBA00005439"/>
    </source>
</evidence>
<keyword evidence="10" id="KW-1185">Reference proteome</keyword>
<reference evidence="9 10" key="1">
    <citation type="submission" date="2024-03" db="EMBL/GenBank/DDBJ databases">
        <title>Human intestinal bacterial collection.</title>
        <authorList>
            <person name="Pauvert C."/>
            <person name="Hitch T.C.A."/>
            <person name="Clavel T."/>
        </authorList>
    </citation>
    <scope>NUCLEOTIDE SEQUENCE [LARGE SCALE GENOMIC DNA]</scope>
    <source>
        <strain evidence="9 10">CLA-AP-H18</strain>
    </source>
</reference>
<evidence type="ECO:0000256" key="2">
    <source>
        <dbReference type="ARBA" id="ARBA00022540"/>
    </source>
</evidence>
<keyword evidence="4" id="KW-0963">Cytoplasm</keyword>
<evidence type="ECO:0000256" key="6">
    <source>
        <dbReference type="RuleBase" id="RU000646"/>
    </source>
</evidence>
<dbReference type="PROSITE" id="PS00938">
    <property type="entry name" value="IF3"/>
    <property type="match status" value="1"/>
</dbReference>
<evidence type="ECO:0000256" key="4">
    <source>
        <dbReference type="HAMAP-Rule" id="MF_00080"/>
    </source>
</evidence>
<evidence type="ECO:0000256" key="5">
    <source>
        <dbReference type="NCBIfam" id="TIGR00168"/>
    </source>
</evidence>
<gene>
    <name evidence="4 9" type="primary">infC</name>
    <name evidence="9" type="ORF">ABFO16_00520</name>
</gene>
<accession>A0ABV1HQW8</accession>
<evidence type="ECO:0000256" key="3">
    <source>
        <dbReference type="ARBA" id="ARBA00022917"/>
    </source>
</evidence>
<dbReference type="Pfam" id="PF00707">
    <property type="entry name" value="IF3_C"/>
    <property type="match status" value="1"/>
</dbReference>
<feature type="domain" description="Translation initiation factor 3 C-terminal" evidence="7">
    <location>
        <begin position="85"/>
        <end position="169"/>
    </location>
</feature>
<dbReference type="InterPro" id="IPR019813">
    <property type="entry name" value="Translation_initiation_fac3_CS"/>
</dbReference>
<keyword evidence="2 4" id="KW-0396">Initiation factor</keyword>
<comment type="subcellular location">
    <subcellularLocation>
        <location evidence="4 6">Cytoplasm</location>
    </subcellularLocation>
</comment>
<proteinExistence type="inferred from homology"/>